<evidence type="ECO:0000259" key="2">
    <source>
        <dbReference type="Pfam" id="PF08327"/>
    </source>
</evidence>
<evidence type="ECO:0000256" key="1">
    <source>
        <dbReference type="ARBA" id="ARBA00006817"/>
    </source>
</evidence>
<dbReference type="EMBL" id="LS483476">
    <property type="protein sequence ID" value="SQI57599.1"/>
    <property type="molecule type" value="Genomic_DNA"/>
</dbReference>
<dbReference type="STRING" id="1348624.GCA_001591545_01155"/>
<dbReference type="AlphaFoldDB" id="A0A2X4W4I2"/>
<protein>
    <submittedName>
        <fullName evidence="3">Activator of Hsp90 ATPase homolog 1-like protein</fullName>
    </submittedName>
</protein>
<keyword evidence="4" id="KW-1185">Reference proteome</keyword>
<dbReference type="KEGG" id="blen:NCTC4824_02093"/>
<dbReference type="Proteomes" id="UP000249134">
    <property type="component" value="Chromosome 1"/>
</dbReference>
<accession>A0A2X4W4I2</accession>
<name>A0A2X4W4I2_LEDLE</name>
<organism evidence="3 4">
    <name type="scientific">Lederbergia lenta</name>
    <name type="common">Bacillus lentus</name>
    <dbReference type="NCBI Taxonomy" id="1467"/>
    <lineage>
        <taxon>Bacteria</taxon>
        <taxon>Bacillati</taxon>
        <taxon>Bacillota</taxon>
        <taxon>Bacilli</taxon>
        <taxon>Bacillales</taxon>
        <taxon>Bacillaceae</taxon>
        <taxon>Lederbergia</taxon>
    </lineage>
</organism>
<reference evidence="3 4" key="1">
    <citation type="submission" date="2018-06" db="EMBL/GenBank/DDBJ databases">
        <authorList>
            <consortium name="Pathogen Informatics"/>
            <person name="Doyle S."/>
        </authorList>
    </citation>
    <scope>NUCLEOTIDE SEQUENCE [LARGE SCALE GENOMIC DNA]</scope>
    <source>
        <strain evidence="3 4">NCTC4824</strain>
    </source>
</reference>
<feature type="domain" description="Activator of Hsp90 ATPase homologue 1/2-like C-terminal" evidence="2">
    <location>
        <begin position="19"/>
        <end position="142"/>
    </location>
</feature>
<dbReference type="InterPro" id="IPR013538">
    <property type="entry name" value="ASHA1/2-like_C"/>
</dbReference>
<dbReference type="RefSeq" id="WP_066138159.1">
    <property type="nucleotide sequence ID" value="NZ_CBCSGM010000001.1"/>
</dbReference>
<dbReference type="Gene3D" id="3.30.530.20">
    <property type="match status" value="1"/>
</dbReference>
<dbReference type="SUPFAM" id="SSF55961">
    <property type="entry name" value="Bet v1-like"/>
    <property type="match status" value="1"/>
</dbReference>
<sequence length="143" mass="16346">MEKDKQNTAQDVIQMVIFDAPIEKVWEKVSTSEGIESWFMPNDFQLKQGHEFHLQSPFGPSPCKVIEIEVPNRLSFTWDTDGWIVSFILKDLGGKTEFTLIHSGWKDGEAIVPKAGEKVSIIRERMNKGWTGIIEKLRKIVEG</sequence>
<dbReference type="InterPro" id="IPR023393">
    <property type="entry name" value="START-like_dom_sf"/>
</dbReference>
<gene>
    <name evidence="3" type="primary">yndB</name>
    <name evidence="3" type="ORF">NCTC4824_02093</name>
</gene>
<comment type="similarity">
    <text evidence="1">Belongs to the AHA1 family.</text>
</comment>
<evidence type="ECO:0000313" key="3">
    <source>
        <dbReference type="EMBL" id="SQI57599.1"/>
    </source>
</evidence>
<evidence type="ECO:0000313" key="4">
    <source>
        <dbReference type="Proteomes" id="UP000249134"/>
    </source>
</evidence>
<proteinExistence type="inferred from homology"/>
<dbReference type="Pfam" id="PF08327">
    <property type="entry name" value="AHSA1"/>
    <property type="match status" value="1"/>
</dbReference>
<dbReference type="CDD" id="cd07814">
    <property type="entry name" value="SRPBCC_CalC_Aha1-like"/>
    <property type="match status" value="1"/>
</dbReference>